<gene>
    <name evidence="3" type="ORF">JF547_07005</name>
</gene>
<evidence type="ECO:0000256" key="1">
    <source>
        <dbReference type="SAM" id="MobiDB-lite"/>
    </source>
</evidence>
<reference evidence="3" key="1">
    <citation type="submission" date="2020-12" db="EMBL/GenBank/DDBJ databases">
        <title>Oil enriched cultivation method for isolating marine PHA-producing bacteria.</title>
        <authorList>
            <person name="Zheng W."/>
            <person name="Yu S."/>
            <person name="Huang Y."/>
        </authorList>
    </citation>
    <scope>NUCLEOTIDE SEQUENCE</scope>
    <source>
        <strain evidence="3">SY-2-3</strain>
    </source>
</reference>
<feature type="domain" description="AsmA" evidence="2">
    <location>
        <begin position="801"/>
        <end position="1089"/>
    </location>
</feature>
<dbReference type="GO" id="GO:0005886">
    <property type="term" value="C:plasma membrane"/>
    <property type="evidence" value="ECO:0007669"/>
    <property type="project" value="TreeGrafter"/>
</dbReference>
<dbReference type="InterPro" id="IPR052894">
    <property type="entry name" value="AsmA-related"/>
</dbReference>
<organism evidence="3 4">
    <name type="scientific">Thalassospira povalilytica</name>
    <dbReference type="NCBI Taxonomy" id="732237"/>
    <lineage>
        <taxon>Bacteria</taxon>
        <taxon>Pseudomonadati</taxon>
        <taxon>Pseudomonadota</taxon>
        <taxon>Alphaproteobacteria</taxon>
        <taxon>Rhodospirillales</taxon>
        <taxon>Thalassospiraceae</taxon>
        <taxon>Thalassospira</taxon>
    </lineage>
</organism>
<accession>A0A8I1M6S6</accession>
<dbReference type="EMBL" id="JAEKJW010000001">
    <property type="protein sequence ID" value="MBN8196216.1"/>
    <property type="molecule type" value="Genomic_DNA"/>
</dbReference>
<dbReference type="RefSeq" id="WP_206926996.1">
    <property type="nucleotide sequence ID" value="NZ_JAEKJW010000001.1"/>
</dbReference>
<feature type="compositionally biased region" description="Polar residues" evidence="1">
    <location>
        <begin position="143"/>
        <end position="174"/>
    </location>
</feature>
<feature type="domain" description="AsmA" evidence="2">
    <location>
        <begin position="2"/>
        <end position="217"/>
    </location>
</feature>
<evidence type="ECO:0000259" key="2">
    <source>
        <dbReference type="Pfam" id="PF05170"/>
    </source>
</evidence>
<proteinExistence type="predicted"/>
<dbReference type="Proteomes" id="UP000664405">
    <property type="component" value="Unassembled WGS sequence"/>
</dbReference>
<dbReference type="Pfam" id="PF05170">
    <property type="entry name" value="AsmA"/>
    <property type="match status" value="2"/>
</dbReference>
<sequence>MKKILAVIGALVVVLVAALLIIPSLIDWNGYKAQITQAVRDATGRELVLTGDLSMSLIPSPSLSASQVTLGNLPGAQDADMVSIEEARVSVALMPLLTGNIQVTEVSLIDPVIAIETFDNGTNNLVFDPAAAPRSGPDAGTITVPQTEPQTPAANEENGVSTATGTDETASGSDFASTIKIDRLEIENATIIYRTPGSVERIEGLTVGVSADSLNGPLEGEGYVFYRGIPLTFGFNVGQISQVAPFPISLKVGIDKVDGGVTVAGRVDLSTDNPGFDGQIDGDFKDLREAALRIAGDGAEIPDIAAKPLDLGGHITANAKSVTLNDLSIRFGETRGSGAIAIDQEPSMRADVALRFNQLDLDSILVLADMGDGAGAASGPSSKGAAGSATTGNDGATDGGAQSIPSQSSVKKGDSANAPIIPADLTAAIDFEVETLIYNQTPVHNARVNAAIANSKITLNEVSAGLPGGTDFAVFGSISGEKPKLSAALSYEMASENIRAVIRWLGVDVDGVRADRLRRFSLTGGIKGTPDQLNISDLDLRIDDTAIRGAVVANLGGSGLPALGIGLKLDRINIDQYVATAQTGGDASATTSGSAGNGTATGTSATGGAANGASNATAAKEDMVKVIKDALAPLDGLAANYRLAADEIISSGVAVRGIMIDGSIKGRDITLGNFAVSDAAGLSASAKGTFNGSADIPAFENLSVRVTAKTLEPLAKLAGITLPAPASSYKSIQANLGLNGPITGPTLKLDVSNPLIQVALDGVVSQMLGANPGLDGKLAVQASSLNRALDLVAPTYTPSGNLGRLAVSSTVKGNAQNVALDDLKLVLGAFETAGKVTFDGSQAQPKLTVALSGGKLVVDPFLPAQKRAGLMPGIGSGPRKAAFNLPASMTATRVDARDGTPWDDTVIDVSALRSIDADIAIALDQLDFDTYSLVNPDLKASLVQGLLTISNFKGLLGDGDLGINGTFDARNTDVPQLALKGDLDGARIERLTPIKVANDTIIGGANLKFDVTASGNTSRRLVSALNGTANLVLTEVRFSNASKRSSDPKLNIEALLRQGPQAMVVEGVGNNDLLQSLEGDITITKGIAKTTRVEALSRVGTADADATLDLPKWVMDTTADFDFSKKIEELPPFSVYAKGKIDDPVITGRMDKVAVKVLDNILDKALGGSSSGNSDTGSGGNSPEDAAKGLLKGLLNQFGR</sequence>
<feature type="compositionally biased region" description="Low complexity" evidence="1">
    <location>
        <begin position="376"/>
        <end position="401"/>
    </location>
</feature>
<feature type="region of interest" description="Disordered" evidence="1">
    <location>
        <begin position="1168"/>
        <end position="1187"/>
    </location>
</feature>
<dbReference type="AlphaFoldDB" id="A0A8I1M6S6"/>
<dbReference type="InterPro" id="IPR007844">
    <property type="entry name" value="AsmA"/>
</dbReference>
<evidence type="ECO:0000313" key="3">
    <source>
        <dbReference type="EMBL" id="MBN8196216.1"/>
    </source>
</evidence>
<feature type="region of interest" description="Disordered" evidence="1">
    <location>
        <begin position="376"/>
        <end position="415"/>
    </location>
</feature>
<protein>
    <submittedName>
        <fullName evidence="3">AsmA family protein</fullName>
    </submittedName>
</protein>
<evidence type="ECO:0000313" key="4">
    <source>
        <dbReference type="Proteomes" id="UP000664405"/>
    </source>
</evidence>
<dbReference type="GO" id="GO:0090313">
    <property type="term" value="P:regulation of protein targeting to membrane"/>
    <property type="evidence" value="ECO:0007669"/>
    <property type="project" value="TreeGrafter"/>
</dbReference>
<comment type="caution">
    <text evidence="3">The sequence shown here is derived from an EMBL/GenBank/DDBJ whole genome shotgun (WGS) entry which is preliminary data.</text>
</comment>
<dbReference type="PANTHER" id="PTHR30441">
    <property type="entry name" value="DUF748 DOMAIN-CONTAINING PROTEIN"/>
    <property type="match status" value="1"/>
</dbReference>
<feature type="region of interest" description="Disordered" evidence="1">
    <location>
        <begin position="132"/>
        <end position="174"/>
    </location>
</feature>
<name>A0A8I1M6S6_9PROT</name>
<dbReference type="PANTHER" id="PTHR30441:SF4">
    <property type="entry name" value="PROTEIN ASMA"/>
    <property type="match status" value="1"/>
</dbReference>